<reference evidence="1 2" key="2">
    <citation type="submission" date="2018-11" db="EMBL/GenBank/DDBJ databases">
        <authorList>
            <consortium name="Pathogen Informatics"/>
        </authorList>
    </citation>
    <scope>NUCLEOTIDE SEQUENCE [LARGE SCALE GENOMIC DNA]</scope>
</reference>
<dbReference type="EMBL" id="UYYF01004465">
    <property type="protein sequence ID" value="VDN04425.1"/>
    <property type="molecule type" value="Genomic_DNA"/>
</dbReference>
<dbReference type="OrthoDB" id="2195031at2759"/>
<evidence type="ECO:0000313" key="1">
    <source>
        <dbReference type="EMBL" id="VDN04425.1"/>
    </source>
</evidence>
<sequence>MLKVGWLLCRSLYSEKFSCAITLEELKKQANSVVTSIAGHPCSQKRFFEESTKRVSSQNSTLRKIRYTSLRSLTEEQPQAIEEIKDFWGTMWNFGMAKYDDIQHNEYLEEFVPGDEVDHTFPFEAEFGKIVSYLPNWKAAGLDGVYNFIKKCTSLHPYLHKIARRICLDGTEQNPWFYKSITYLIPKGVQSKGSNFRPITCMSNLYELTTKCMAHVM</sequence>
<accession>A0A0N5D2B7</accession>
<reference evidence="3" key="1">
    <citation type="submission" date="2017-02" db="UniProtKB">
        <authorList>
            <consortium name="WormBaseParasite"/>
        </authorList>
    </citation>
    <scope>IDENTIFICATION</scope>
</reference>
<evidence type="ECO:0000313" key="2">
    <source>
        <dbReference type="Proteomes" id="UP000276776"/>
    </source>
</evidence>
<protein>
    <submittedName>
        <fullName evidence="3">GLOBIN domain-containing protein</fullName>
    </submittedName>
</protein>
<dbReference type="WBParaSite" id="TCLT_0000702101-mRNA-1">
    <property type="protein sequence ID" value="TCLT_0000702101-mRNA-1"/>
    <property type="gene ID" value="TCLT_0000702101"/>
</dbReference>
<dbReference type="Proteomes" id="UP000276776">
    <property type="component" value="Unassembled WGS sequence"/>
</dbReference>
<evidence type="ECO:0000313" key="3">
    <source>
        <dbReference type="WBParaSite" id="TCLT_0000702101-mRNA-1"/>
    </source>
</evidence>
<dbReference type="AlphaFoldDB" id="A0A0N5D2B7"/>
<proteinExistence type="predicted"/>
<organism evidence="3">
    <name type="scientific">Thelazia callipaeda</name>
    <name type="common">Oriental eyeworm</name>
    <name type="synonym">Parasitic nematode</name>
    <dbReference type="NCBI Taxonomy" id="103827"/>
    <lineage>
        <taxon>Eukaryota</taxon>
        <taxon>Metazoa</taxon>
        <taxon>Ecdysozoa</taxon>
        <taxon>Nematoda</taxon>
        <taxon>Chromadorea</taxon>
        <taxon>Rhabditida</taxon>
        <taxon>Spirurina</taxon>
        <taxon>Spiruromorpha</taxon>
        <taxon>Thelazioidea</taxon>
        <taxon>Thelaziidae</taxon>
        <taxon>Thelazia</taxon>
    </lineage>
</organism>
<gene>
    <name evidence="1" type="ORF">TCLT_LOCUS7010</name>
</gene>
<name>A0A0N5D2B7_THECL</name>
<keyword evidence="2" id="KW-1185">Reference proteome</keyword>